<gene>
    <name evidence="1" type="ORF">ASB62_09070</name>
</gene>
<evidence type="ECO:0000313" key="1">
    <source>
        <dbReference type="EMBL" id="KUL20417.1"/>
    </source>
</evidence>
<dbReference type="EMBL" id="LMBR01000232">
    <property type="protein sequence ID" value="KUL20417.1"/>
    <property type="molecule type" value="Genomic_DNA"/>
</dbReference>
<proteinExistence type="predicted"/>
<keyword evidence="2" id="KW-1185">Reference proteome</keyword>
<sequence>MLFLLAGCTSTNAGRKISEFSASTKSVSEGVARAFRCVDETGTALATDKAVLVISQNGKVDPKRAMQPFLDESDYKSRIAALQALSDYAVLLNSIMGEKPVSSLDSEIDRFASSLYSLSSDLSVMTNGTSYVPGNEVGVLASCFNEIAKVVIDNKRANNCKIIISSSDPYIQKICNLLKQDIGTDRYSRGLRSQLYVSYDKLMTDRYTVISKALCCDKSILAPRDKRTEIGLWLSLVNEQKAADEAMVQLYKSLEALQKAHGQLVHAFDSSSPEFDQSMAMLKVESDRLMDRFNKLKRAQ</sequence>
<evidence type="ECO:0000313" key="2">
    <source>
        <dbReference type="Proteomes" id="UP000053937"/>
    </source>
</evidence>
<organism evidence="1 2">
    <name type="scientific">Chlorobium limicola</name>
    <dbReference type="NCBI Taxonomy" id="1092"/>
    <lineage>
        <taxon>Bacteria</taxon>
        <taxon>Pseudomonadati</taxon>
        <taxon>Chlorobiota</taxon>
        <taxon>Chlorobiia</taxon>
        <taxon>Chlorobiales</taxon>
        <taxon>Chlorobiaceae</taxon>
        <taxon>Chlorobium/Pelodictyon group</taxon>
        <taxon>Chlorobium</taxon>
    </lineage>
</organism>
<accession>A0A101J546</accession>
<dbReference type="AlphaFoldDB" id="A0A101J546"/>
<name>A0A101J546_CHLLI</name>
<reference evidence="1 2" key="1">
    <citation type="submission" date="2015-10" db="EMBL/GenBank/DDBJ databases">
        <title>Draft Genome Sequence of Chlorobium limicola strain Frasassi Growing under Artificial Lighting in the Frasassi Cave System.</title>
        <authorList>
            <person name="Mansor M."/>
            <person name="Macalady J."/>
        </authorList>
    </citation>
    <scope>NUCLEOTIDE SEQUENCE [LARGE SCALE GENOMIC DNA]</scope>
    <source>
        <strain evidence="1 2">Frasassi</strain>
    </source>
</reference>
<dbReference type="Proteomes" id="UP000053937">
    <property type="component" value="Unassembled WGS sequence"/>
</dbReference>
<comment type="caution">
    <text evidence="1">The sequence shown here is derived from an EMBL/GenBank/DDBJ whole genome shotgun (WGS) entry which is preliminary data.</text>
</comment>
<protein>
    <submittedName>
        <fullName evidence="1">Uncharacterized protein</fullName>
    </submittedName>
</protein>